<dbReference type="RefSeq" id="WP_194504469.1">
    <property type="nucleotide sequence ID" value="NZ_JADIVZ010000010.1"/>
</dbReference>
<proteinExistence type="predicted"/>
<sequence length="100" mass="11240">MDLRIRLELLAAAAFDEACQPSVRGRQSRAKHRLLHLLHNLPNDQAAEAYKLIRLGAYVMEESSNILHGRSGMIDLPRVVVDEWRSIVEQLEALAPSARA</sequence>
<organism evidence="1 2">
    <name type="scientific">Nocardioides acrostichi</name>
    <dbReference type="NCBI Taxonomy" id="2784339"/>
    <lineage>
        <taxon>Bacteria</taxon>
        <taxon>Bacillati</taxon>
        <taxon>Actinomycetota</taxon>
        <taxon>Actinomycetes</taxon>
        <taxon>Propionibacteriales</taxon>
        <taxon>Nocardioidaceae</taxon>
        <taxon>Nocardioides</taxon>
    </lineage>
</organism>
<reference evidence="1" key="1">
    <citation type="submission" date="2020-11" db="EMBL/GenBank/DDBJ databases">
        <title>Nocardioides sp. CBS4Y-1, whole genome shotgun sequence.</title>
        <authorList>
            <person name="Tuo L."/>
        </authorList>
    </citation>
    <scope>NUCLEOTIDE SEQUENCE</scope>
    <source>
        <strain evidence="1">CBS4Y-1</strain>
    </source>
</reference>
<accession>A0A930V3J2</accession>
<gene>
    <name evidence="1" type="ORF">ISG29_16020</name>
</gene>
<evidence type="ECO:0000313" key="1">
    <source>
        <dbReference type="EMBL" id="MBF4163201.1"/>
    </source>
</evidence>
<protein>
    <submittedName>
        <fullName evidence="1">Uncharacterized protein</fullName>
    </submittedName>
</protein>
<comment type="caution">
    <text evidence="1">The sequence shown here is derived from an EMBL/GenBank/DDBJ whole genome shotgun (WGS) entry which is preliminary data.</text>
</comment>
<name>A0A930V3J2_9ACTN</name>
<dbReference type="AlphaFoldDB" id="A0A930V3J2"/>
<keyword evidence="2" id="KW-1185">Reference proteome</keyword>
<dbReference type="EMBL" id="JADIVZ010000010">
    <property type="protein sequence ID" value="MBF4163201.1"/>
    <property type="molecule type" value="Genomic_DNA"/>
</dbReference>
<dbReference type="Proteomes" id="UP000656804">
    <property type="component" value="Unassembled WGS sequence"/>
</dbReference>
<evidence type="ECO:0000313" key="2">
    <source>
        <dbReference type="Proteomes" id="UP000656804"/>
    </source>
</evidence>